<reference evidence="4" key="1">
    <citation type="journal article" date="2019" name="Int. J. Syst. Evol. Microbiol.">
        <title>The Global Catalogue of Microorganisms (GCM) 10K type strain sequencing project: providing services to taxonomists for standard genome sequencing and annotation.</title>
        <authorList>
            <consortium name="The Broad Institute Genomics Platform"/>
            <consortium name="The Broad Institute Genome Sequencing Center for Infectious Disease"/>
            <person name="Wu L."/>
            <person name="Ma J."/>
        </authorList>
    </citation>
    <scope>NUCLEOTIDE SEQUENCE [LARGE SCALE GENOMIC DNA]</scope>
    <source>
        <strain evidence="4">YJ-61-S</strain>
    </source>
</reference>
<feature type="domain" description="2TM" evidence="2">
    <location>
        <begin position="12"/>
        <end position="89"/>
    </location>
</feature>
<accession>A0ABV9HQY9</accession>
<name>A0ABV9HQY9_9FLAO</name>
<keyword evidence="1" id="KW-0812">Transmembrane</keyword>
<dbReference type="EMBL" id="JBHSFV010000001">
    <property type="protein sequence ID" value="MFC4632591.1"/>
    <property type="molecule type" value="Genomic_DNA"/>
</dbReference>
<sequence>MNDSNRDYKYDRAKARVKEMKEFYTHLITYLIMVPVFIFINYYTGTSFPWAIFPIAGWGIGVLSHATQTFGWNPLFTKNWEKRKIDELLRDDNF</sequence>
<organism evidence="3 4">
    <name type="scientific">Dokdonia ponticola</name>
    <dbReference type="NCBI Taxonomy" id="2041041"/>
    <lineage>
        <taxon>Bacteria</taxon>
        <taxon>Pseudomonadati</taxon>
        <taxon>Bacteroidota</taxon>
        <taxon>Flavobacteriia</taxon>
        <taxon>Flavobacteriales</taxon>
        <taxon>Flavobacteriaceae</taxon>
        <taxon>Dokdonia</taxon>
    </lineage>
</organism>
<feature type="transmembrane region" description="Helical" evidence="1">
    <location>
        <begin position="23"/>
        <end position="44"/>
    </location>
</feature>
<keyword evidence="4" id="KW-1185">Reference proteome</keyword>
<comment type="caution">
    <text evidence="3">The sequence shown here is derived from an EMBL/GenBank/DDBJ whole genome shotgun (WGS) entry which is preliminary data.</text>
</comment>
<keyword evidence="1" id="KW-0472">Membrane</keyword>
<evidence type="ECO:0000259" key="2">
    <source>
        <dbReference type="Pfam" id="PF13239"/>
    </source>
</evidence>
<evidence type="ECO:0000256" key="1">
    <source>
        <dbReference type="SAM" id="Phobius"/>
    </source>
</evidence>
<gene>
    <name evidence="3" type="ORF">ACFO3O_01655</name>
</gene>
<keyword evidence="1" id="KW-1133">Transmembrane helix</keyword>
<dbReference type="Pfam" id="PF13239">
    <property type="entry name" value="2TM"/>
    <property type="match status" value="1"/>
</dbReference>
<evidence type="ECO:0000313" key="3">
    <source>
        <dbReference type="EMBL" id="MFC4632591.1"/>
    </source>
</evidence>
<dbReference type="RefSeq" id="WP_379976792.1">
    <property type="nucleotide sequence ID" value="NZ_JBHSFV010000001.1"/>
</dbReference>
<protein>
    <submittedName>
        <fullName evidence="3">2TM domain-containing protein</fullName>
    </submittedName>
</protein>
<dbReference type="Proteomes" id="UP001596043">
    <property type="component" value="Unassembled WGS sequence"/>
</dbReference>
<dbReference type="InterPro" id="IPR025698">
    <property type="entry name" value="2TM_dom"/>
</dbReference>
<evidence type="ECO:0000313" key="4">
    <source>
        <dbReference type="Proteomes" id="UP001596043"/>
    </source>
</evidence>
<feature type="transmembrane region" description="Helical" evidence="1">
    <location>
        <begin position="50"/>
        <end position="75"/>
    </location>
</feature>
<proteinExistence type="predicted"/>